<accession>A0A1D8GLN5</accession>
<evidence type="ECO:0000313" key="9">
    <source>
        <dbReference type="EMBL" id="AOT71820.1"/>
    </source>
</evidence>
<dbReference type="PANTHER" id="PTHR43531">
    <property type="entry name" value="PROTEIN ICFG"/>
    <property type="match status" value="1"/>
</dbReference>
<name>A0A1D8GLN5_9FIRM</name>
<dbReference type="InterPro" id="IPR004090">
    <property type="entry name" value="Chemotax_Me-accpt_rcpt"/>
</dbReference>
<feature type="transmembrane region" description="Helical" evidence="6">
    <location>
        <begin position="12"/>
        <end position="32"/>
    </location>
</feature>
<dbReference type="SMART" id="SM00304">
    <property type="entry name" value="HAMP"/>
    <property type="match status" value="1"/>
</dbReference>
<dbReference type="GO" id="GO:0007165">
    <property type="term" value="P:signal transduction"/>
    <property type="evidence" value="ECO:0007669"/>
    <property type="project" value="UniProtKB-KW"/>
</dbReference>
<dbReference type="InterPro" id="IPR003660">
    <property type="entry name" value="HAMP_dom"/>
</dbReference>
<feature type="coiled-coil region" evidence="4">
    <location>
        <begin position="359"/>
        <end position="396"/>
    </location>
</feature>
<reference evidence="9 10" key="1">
    <citation type="submission" date="2016-09" db="EMBL/GenBank/DDBJ databases">
        <title>Genomic analysis reveals versatility of anaerobic energy metabolism of Geosporobacter ferrireducens IRF9 of phylum Firmicutes.</title>
        <authorList>
            <person name="Kim S.-J."/>
        </authorList>
    </citation>
    <scope>NUCLEOTIDE SEQUENCE [LARGE SCALE GENOMIC DNA]</scope>
    <source>
        <strain evidence="9 10">IRF9</strain>
    </source>
</reference>
<dbReference type="GO" id="GO:0005886">
    <property type="term" value="C:plasma membrane"/>
    <property type="evidence" value="ECO:0007669"/>
    <property type="project" value="TreeGrafter"/>
</dbReference>
<dbReference type="EMBL" id="CP017269">
    <property type="protein sequence ID" value="AOT71820.1"/>
    <property type="molecule type" value="Genomic_DNA"/>
</dbReference>
<dbReference type="OrthoDB" id="9814363at2"/>
<feature type="domain" description="Methyl-accepting transducer" evidence="7">
    <location>
        <begin position="312"/>
        <end position="541"/>
    </location>
</feature>
<keyword evidence="6" id="KW-0812">Transmembrane</keyword>
<keyword evidence="6" id="KW-1133">Transmembrane helix</keyword>
<keyword evidence="10" id="KW-1185">Reference proteome</keyword>
<sequence>MKNLKIGKKLSITFGIVVILFMITVISAVLGVRTLSSNFTTYHKGPATTSTVAMDMRRGLMEMEKYLILMCSTESINETQQYVREFEATMAAVDNSFSILEKNLILPEEQGLLKEIRTILESNKNNQDRIVTLSTNNQNEEAAALYKANVSPIFTNVRGLVNTLGESTEEVAEDFYNKGQAAGRNTYIRIVVLAFISLIAIILFSVYIVRSITKPLKEIELATGQLAAGDLNVVITYQSQDELGSLADSVRALIDSFNQYIHNISEVLGKMAEGDMTAAITMEYQKDFIPIKVSMEHILSSLNSTLLQISQTSEQVASSSEQVSSSAQMLAEGAVEQASTIEELSATITDISDRVKHNAENAQQTNVMVSETAAEIENESRQMKQLVTAMENISNTSDQISKIVKTIDDIATQTNLLALNAAVEAARAGDAGRGFAVVADEIRKLATNCAEAVKDTTMLIENTIRAIGNGTQMVEETEKSLNAIVEKARVVSKLVNEIADASDAQAAAISQMTIGFDQISAVVQNNSASAEESAAASEELSGQAQTLEELIKQFQLKGLSAKKKHRVTTINESTPVSSSKTAELKKY</sequence>
<keyword evidence="3" id="KW-0807">Transducer</keyword>
<dbReference type="Pfam" id="PF00672">
    <property type="entry name" value="HAMP"/>
    <property type="match status" value="1"/>
</dbReference>
<evidence type="ECO:0000256" key="1">
    <source>
        <dbReference type="ARBA" id="ARBA00022500"/>
    </source>
</evidence>
<evidence type="ECO:0000259" key="8">
    <source>
        <dbReference type="PROSITE" id="PS50885"/>
    </source>
</evidence>
<dbReference type="SMART" id="SM00283">
    <property type="entry name" value="MA"/>
    <property type="match status" value="1"/>
</dbReference>
<dbReference type="PRINTS" id="PR00260">
    <property type="entry name" value="CHEMTRNSDUCR"/>
</dbReference>
<evidence type="ECO:0000256" key="5">
    <source>
        <dbReference type="SAM" id="MobiDB-lite"/>
    </source>
</evidence>
<dbReference type="STRING" id="1424294.Gferi_21160"/>
<dbReference type="Gene3D" id="1.10.287.950">
    <property type="entry name" value="Methyl-accepting chemotaxis protein"/>
    <property type="match status" value="1"/>
</dbReference>
<dbReference type="PROSITE" id="PS50111">
    <property type="entry name" value="CHEMOTAXIS_TRANSDUC_2"/>
    <property type="match status" value="1"/>
</dbReference>
<evidence type="ECO:0000259" key="7">
    <source>
        <dbReference type="PROSITE" id="PS50111"/>
    </source>
</evidence>
<keyword evidence="1" id="KW-0145">Chemotaxis</keyword>
<dbReference type="SUPFAM" id="SSF58104">
    <property type="entry name" value="Methyl-accepting chemotaxis protein (MCP) signaling domain"/>
    <property type="match status" value="1"/>
</dbReference>
<dbReference type="GO" id="GO:0004888">
    <property type="term" value="F:transmembrane signaling receptor activity"/>
    <property type="evidence" value="ECO:0007669"/>
    <property type="project" value="InterPro"/>
</dbReference>
<dbReference type="InterPro" id="IPR024478">
    <property type="entry name" value="HlyB_4HB_MCP"/>
</dbReference>
<evidence type="ECO:0000313" key="10">
    <source>
        <dbReference type="Proteomes" id="UP000095743"/>
    </source>
</evidence>
<proteinExistence type="inferred from homology"/>
<evidence type="ECO:0000256" key="4">
    <source>
        <dbReference type="SAM" id="Coils"/>
    </source>
</evidence>
<keyword evidence="6" id="KW-0472">Membrane</keyword>
<dbReference type="KEGG" id="gfe:Gferi_21160"/>
<protein>
    <recommendedName>
        <fullName evidence="11">Chemotaxis protein</fullName>
    </recommendedName>
</protein>
<dbReference type="GO" id="GO:0006935">
    <property type="term" value="P:chemotaxis"/>
    <property type="evidence" value="ECO:0007669"/>
    <property type="project" value="UniProtKB-KW"/>
</dbReference>
<gene>
    <name evidence="9" type="ORF">Gferi_21160</name>
</gene>
<feature type="domain" description="HAMP" evidence="8">
    <location>
        <begin position="210"/>
        <end position="262"/>
    </location>
</feature>
<dbReference type="InterPro" id="IPR051310">
    <property type="entry name" value="MCP_chemotaxis"/>
</dbReference>
<dbReference type="RefSeq" id="WP_069980047.1">
    <property type="nucleotide sequence ID" value="NZ_CP017269.1"/>
</dbReference>
<dbReference type="Gene3D" id="6.10.340.10">
    <property type="match status" value="1"/>
</dbReference>
<feature type="compositionally biased region" description="Polar residues" evidence="5">
    <location>
        <begin position="568"/>
        <end position="581"/>
    </location>
</feature>
<dbReference type="Pfam" id="PF00015">
    <property type="entry name" value="MCPsignal"/>
    <property type="match status" value="1"/>
</dbReference>
<evidence type="ECO:0000256" key="6">
    <source>
        <dbReference type="SAM" id="Phobius"/>
    </source>
</evidence>
<dbReference type="PROSITE" id="PS50885">
    <property type="entry name" value="HAMP"/>
    <property type="match status" value="1"/>
</dbReference>
<dbReference type="PANTHER" id="PTHR43531:SF11">
    <property type="entry name" value="METHYL-ACCEPTING CHEMOTAXIS PROTEIN 3"/>
    <property type="match status" value="1"/>
</dbReference>
<dbReference type="Proteomes" id="UP000095743">
    <property type="component" value="Chromosome"/>
</dbReference>
<dbReference type="AlphaFoldDB" id="A0A1D8GLN5"/>
<comment type="similarity">
    <text evidence="2">Belongs to the methyl-accepting chemotaxis (MCP) protein family.</text>
</comment>
<evidence type="ECO:0000256" key="3">
    <source>
        <dbReference type="PROSITE-ProRule" id="PRU00284"/>
    </source>
</evidence>
<organism evidence="9 10">
    <name type="scientific">Geosporobacter ferrireducens</name>
    <dbReference type="NCBI Taxonomy" id="1424294"/>
    <lineage>
        <taxon>Bacteria</taxon>
        <taxon>Bacillati</taxon>
        <taxon>Bacillota</taxon>
        <taxon>Clostridia</taxon>
        <taxon>Peptostreptococcales</taxon>
        <taxon>Thermotaleaceae</taxon>
        <taxon>Geosporobacter</taxon>
    </lineage>
</organism>
<keyword evidence="4" id="KW-0175">Coiled coil</keyword>
<dbReference type="InterPro" id="IPR004089">
    <property type="entry name" value="MCPsignal_dom"/>
</dbReference>
<feature type="region of interest" description="Disordered" evidence="5">
    <location>
        <begin position="565"/>
        <end position="587"/>
    </location>
</feature>
<dbReference type="Pfam" id="PF12729">
    <property type="entry name" value="4HB_MCP_1"/>
    <property type="match status" value="1"/>
</dbReference>
<evidence type="ECO:0000256" key="2">
    <source>
        <dbReference type="ARBA" id="ARBA00029447"/>
    </source>
</evidence>
<evidence type="ECO:0008006" key="11">
    <source>
        <dbReference type="Google" id="ProtNLM"/>
    </source>
</evidence>
<feature type="transmembrane region" description="Helical" evidence="6">
    <location>
        <begin position="187"/>
        <end position="209"/>
    </location>
</feature>
<dbReference type="CDD" id="cd06225">
    <property type="entry name" value="HAMP"/>
    <property type="match status" value="1"/>
</dbReference>